<reference evidence="4" key="1">
    <citation type="journal article" date="2006" name="PLoS Biol.">
        <title>Macronuclear genome sequence of the ciliate Tetrahymena thermophila, a model eukaryote.</title>
        <authorList>
            <person name="Eisen J.A."/>
            <person name="Coyne R.S."/>
            <person name="Wu M."/>
            <person name="Wu D."/>
            <person name="Thiagarajan M."/>
            <person name="Wortman J.R."/>
            <person name="Badger J.H."/>
            <person name="Ren Q."/>
            <person name="Amedeo P."/>
            <person name="Jones K.M."/>
            <person name="Tallon L.J."/>
            <person name="Delcher A.L."/>
            <person name="Salzberg S.L."/>
            <person name="Silva J.C."/>
            <person name="Haas B.J."/>
            <person name="Majoros W.H."/>
            <person name="Farzad M."/>
            <person name="Carlton J.M."/>
            <person name="Smith R.K. Jr."/>
            <person name="Garg J."/>
            <person name="Pearlman R.E."/>
            <person name="Karrer K.M."/>
            <person name="Sun L."/>
            <person name="Manning G."/>
            <person name="Elde N.C."/>
            <person name="Turkewitz A.P."/>
            <person name="Asai D.J."/>
            <person name="Wilkes D.E."/>
            <person name="Wang Y."/>
            <person name="Cai H."/>
            <person name="Collins K."/>
            <person name="Stewart B.A."/>
            <person name="Lee S.R."/>
            <person name="Wilamowska K."/>
            <person name="Weinberg Z."/>
            <person name="Ruzzo W.L."/>
            <person name="Wloga D."/>
            <person name="Gaertig J."/>
            <person name="Frankel J."/>
            <person name="Tsao C.-C."/>
            <person name="Gorovsky M.A."/>
            <person name="Keeling P.J."/>
            <person name="Waller R.F."/>
            <person name="Patron N.J."/>
            <person name="Cherry J.M."/>
            <person name="Stover N.A."/>
            <person name="Krieger C.J."/>
            <person name="del Toro C."/>
            <person name="Ryder H.F."/>
            <person name="Williamson S.C."/>
            <person name="Barbeau R.A."/>
            <person name="Hamilton E.P."/>
            <person name="Orias E."/>
        </authorList>
    </citation>
    <scope>NUCLEOTIDE SEQUENCE [LARGE SCALE GENOMIC DNA]</scope>
    <source>
        <strain evidence="4">SB210</strain>
    </source>
</reference>
<dbReference type="GO" id="GO:0051082">
    <property type="term" value="F:unfolded protein binding"/>
    <property type="evidence" value="ECO:0007669"/>
    <property type="project" value="TreeGrafter"/>
</dbReference>
<proteinExistence type="inferred from homology"/>
<dbReference type="SUPFAM" id="SSF48371">
    <property type="entry name" value="ARM repeat"/>
    <property type="match status" value="1"/>
</dbReference>
<evidence type="ECO:0000313" key="4">
    <source>
        <dbReference type="Proteomes" id="UP000009168"/>
    </source>
</evidence>
<dbReference type="KEGG" id="tet:TTHERM_00784540"/>
<dbReference type="EMBL" id="GG662770">
    <property type="protein sequence ID" value="EAR91267.1"/>
    <property type="molecule type" value="Genomic_DNA"/>
</dbReference>
<dbReference type="Pfam" id="PF25567">
    <property type="entry name" value="TPR_SYO1"/>
    <property type="match status" value="1"/>
</dbReference>
<dbReference type="eggNOG" id="ENOG502TH7C">
    <property type="taxonomic scope" value="Eukaryota"/>
</dbReference>
<feature type="domain" description="SYO1-like TPR repeats" evidence="2">
    <location>
        <begin position="433"/>
        <end position="675"/>
    </location>
</feature>
<evidence type="ECO:0000256" key="1">
    <source>
        <dbReference type="ARBA" id="ARBA00049983"/>
    </source>
</evidence>
<dbReference type="Gene3D" id="1.25.10.10">
    <property type="entry name" value="Leucine-rich Repeat Variant"/>
    <property type="match status" value="1"/>
</dbReference>
<dbReference type="GO" id="GO:0042273">
    <property type="term" value="P:ribosomal large subunit biogenesis"/>
    <property type="evidence" value="ECO:0007669"/>
    <property type="project" value="TreeGrafter"/>
</dbReference>
<dbReference type="InParanoid" id="Q231N5"/>
<dbReference type="HOGENOM" id="CLU_405745_0_0_1"/>
<dbReference type="OrthoDB" id="288703at2759"/>
<dbReference type="PANTHER" id="PTHR13347:SF1">
    <property type="entry name" value="HEAT REPEAT-CONTAINING PROTEIN 3"/>
    <property type="match status" value="1"/>
</dbReference>
<evidence type="ECO:0000313" key="3">
    <source>
        <dbReference type="EMBL" id="EAR91267.1"/>
    </source>
</evidence>
<organism evidence="3 4">
    <name type="scientific">Tetrahymena thermophila (strain SB210)</name>
    <dbReference type="NCBI Taxonomy" id="312017"/>
    <lineage>
        <taxon>Eukaryota</taxon>
        <taxon>Sar</taxon>
        <taxon>Alveolata</taxon>
        <taxon>Ciliophora</taxon>
        <taxon>Intramacronucleata</taxon>
        <taxon>Oligohymenophorea</taxon>
        <taxon>Hymenostomatida</taxon>
        <taxon>Tetrahymenina</taxon>
        <taxon>Tetrahymenidae</taxon>
        <taxon>Tetrahymena</taxon>
    </lineage>
</organism>
<name>Q231N5_TETTS</name>
<dbReference type="PANTHER" id="PTHR13347">
    <property type="entry name" value="HEAT REPEAT-CONTAINING PROTEIN 3"/>
    <property type="match status" value="1"/>
</dbReference>
<accession>Q231N5</accession>
<dbReference type="InterPro" id="IPR011989">
    <property type="entry name" value="ARM-like"/>
</dbReference>
<protein>
    <recommendedName>
        <fullName evidence="2">SYO1-like TPR repeats domain-containing protein</fullName>
    </recommendedName>
</protein>
<dbReference type="InterPro" id="IPR052616">
    <property type="entry name" value="SYO1-like"/>
</dbReference>
<dbReference type="Proteomes" id="UP000009168">
    <property type="component" value="Unassembled WGS sequence"/>
</dbReference>
<sequence>MKSIRKKWKQGKFQKIQNVFQNKNQNTEDQDEEDVEEESQLNLLQRLQSQQSKTKDLALITLANISHGSPQDIINICIEQPILLQLITILDDKSPFTVIHDLNAITNLLGLEYYTKESMGQQLNISSFLLEKSLLVKLEKLIITVKNHLSLQTISNDDKLQSLKILQTIYELLTCLIENVQERYLKLVTESPLSQVFIRTALEIISQIQDFDLLATILSYIQVLTEVSGQICILVIENHELMEVFAKILRSNNLNDLKFKSQVVSILYNVLTTCDDRLNEEFQVVLTTMCDYIVQTMSIKIFQEVSNLQSIMSNNISGLLSQIKNDENLDENENEQEEVHDKELEDQKSKEAIRIWFSTAEAIEIVMGVLVNLFEKESEEDVFEDEEMNSDCDDEVEEQKISNANTVQIKENGKFVENQVKSFMISQLLKPIFLEMVVEKSLIVSKDVINFFDQYGQSGQSILAQINTIINFSLSILTNWIYNYNTYLNNEWNTIVLPQVWEDLKRKLTTLQNTTHLNQIIVVNLKLFFQIIKQNQDLSAQINCSEILSISKDVFSVECQELTLVYLDLIAYRFHPKFKISQEENSNSCLVLKDLLNSEDPMIASQALNTLFDVYSEEDYDNVFVQHNMLQILIAGKDIFQSKINEFKQNLNKSDYDFIKETLVNLKRFIKYKQQHIK</sequence>
<dbReference type="AlphaFoldDB" id="Q231N5"/>
<evidence type="ECO:0000259" key="2">
    <source>
        <dbReference type="Pfam" id="PF25567"/>
    </source>
</evidence>
<dbReference type="InterPro" id="IPR057990">
    <property type="entry name" value="TPR_SYO1"/>
</dbReference>
<dbReference type="InterPro" id="IPR016024">
    <property type="entry name" value="ARM-type_fold"/>
</dbReference>
<dbReference type="GeneID" id="7841986"/>
<dbReference type="OMA" id="YLRHNNP"/>
<gene>
    <name evidence="3" type="ORF">TTHERM_00784540</name>
</gene>
<comment type="similarity">
    <text evidence="1">Belongs to the nuclear import and ribosome assembly adapter family.</text>
</comment>
<keyword evidence="4" id="KW-1185">Reference proteome</keyword>
<dbReference type="GO" id="GO:0006606">
    <property type="term" value="P:protein import into nucleus"/>
    <property type="evidence" value="ECO:0007669"/>
    <property type="project" value="TreeGrafter"/>
</dbReference>
<dbReference type="RefSeq" id="XP_001011512.1">
    <property type="nucleotide sequence ID" value="XM_001011512.3"/>
</dbReference>